<reference evidence="1 2" key="1">
    <citation type="submission" date="2014-10" db="EMBL/GenBank/DDBJ databases">
        <title>Pan-genome analysis of Brazilian lineage A amoebal mimiviruses.</title>
        <authorList>
            <person name="Assis F.L."/>
            <person name="Abrahao J.S."/>
            <person name="Kroon E.G."/>
            <person name="Dornas F.P."/>
            <person name="Andrade K.R."/>
            <person name="Borato P.V.M."/>
            <person name="Pilotto M.R."/>
            <person name="Benamar S."/>
            <person name="LaScola B."/>
            <person name="Colson P."/>
        </authorList>
    </citation>
    <scope>NUCLEOTIDE SEQUENCE [LARGE SCALE GENOMIC DNA]</scope>
    <source>
        <strain evidence="1 2">Oyster</strain>
    </source>
</reference>
<name>A0A0G2Y4X7_MIMIV</name>
<evidence type="ECO:0000313" key="2">
    <source>
        <dbReference type="Proteomes" id="UP000241474"/>
    </source>
</evidence>
<organism evidence="1 2">
    <name type="scientific">Acanthamoeba polyphaga mimivirus</name>
    <name type="common">APMV</name>
    <dbReference type="NCBI Taxonomy" id="212035"/>
    <lineage>
        <taxon>Viruses</taxon>
        <taxon>Varidnaviria</taxon>
        <taxon>Bamfordvirae</taxon>
        <taxon>Nucleocytoviricota</taxon>
        <taxon>Megaviricetes</taxon>
        <taxon>Imitervirales</taxon>
        <taxon>Mimiviridae</taxon>
        <taxon>Megamimivirinae</taxon>
        <taxon>Mimivirus</taxon>
        <taxon>Mimivirus bradfordmassiliense</taxon>
    </lineage>
</organism>
<evidence type="ECO:0000313" key="1">
    <source>
        <dbReference type="EMBL" id="AKI78812.1"/>
    </source>
</evidence>
<accession>A0A0G2Y4X7</accession>
<organismHost>
    <name type="scientific">Acanthamoeba polyphaga</name>
    <name type="common">Amoeba</name>
    <dbReference type="NCBI Taxonomy" id="5757"/>
</organismHost>
<protein>
    <submittedName>
        <fullName evidence="1">Uncharacterized protein</fullName>
    </submittedName>
</protein>
<dbReference type="Proteomes" id="UP000241474">
    <property type="component" value="Segment"/>
</dbReference>
<sequence>MEPEYLSAIKNNDYTKAINELEKISNNDFFGKIRKMNHDDLDSLDKFLDLPNIESINDIDVLKKYYQICVQKIKDFETEKDFMFEAIKLIDNKKVSISKILKKLFIICLFITNHIQDKIQECENKLDNKNI</sequence>
<proteinExistence type="predicted"/>
<dbReference type="EMBL" id="KM982401">
    <property type="protein sequence ID" value="AKI78812.1"/>
    <property type="molecule type" value="Genomic_DNA"/>
</dbReference>